<dbReference type="CDD" id="cd11717">
    <property type="entry name" value="THUMP_THUMPD1_like"/>
    <property type="match status" value="1"/>
</dbReference>
<feature type="domain" description="THUMP" evidence="3">
    <location>
        <begin position="156"/>
        <end position="262"/>
    </location>
</feature>
<dbReference type="Proteomes" id="UP001310890">
    <property type="component" value="Unassembled WGS sequence"/>
</dbReference>
<dbReference type="GO" id="GO:0006400">
    <property type="term" value="P:tRNA modification"/>
    <property type="evidence" value="ECO:0007669"/>
    <property type="project" value="InterPro"/>
</dbReference>
<keyword evidence="1" id="KW-0694">RNA-binding</keyword>
<evidence type="ECO:0000313" key="4">
    <source>
        <dbReference type="EMBL" id="KAK5108625.1"/>
    </source>
</evidence>
<dbReference type="EMBL" id="JAVRRL010000081">
    <property type="protein sequence ID" value="KAK5108625.1"/>
    <property type="molecule type" value="Genomic_DNA"/>
</dbReference>
<dbReference type="AlphaFoldDB" id="A0AAN7T9W1"/>
<evidence type="ECO:0000256" key="1">
    <source>
        <dbReference type="PROSITE-ProRule" id="PRU00529"/>
    </source>
</evidence>
<dbReference type="SMART" id="SM00981">
    <property type="entry name" value="THUMP"/>
    <property type="match status" value="1"/>
</dbReference>
<comment type="caution">
    <text evidence="4">The sequence shown here is derived from an EMBL/GenBank/DDBJ whole genome shotgun (WGS) entry which is preliminary data.</text>
</comment>
<dbReference type="PANTHER" id="PTHR13452:SF10">
    <property type="entry name" value="THUMP DOMAIN-CONTAINING PROTEIN 1"/>
    <property type="match status" value="1"/>
</dbReference>
<accession>A0AAN7T9W1</accession>
<protein>
    <recommendedName>
        <fullName evidence="3">THUMP domain-containing protein</fullName>
    </recommendedName>
</protein>
<dbReference type="Gene3D" id="3.30.2300.10">
    <property type="entry name" value="THUMP superfamily"/>
    <property type="match status" value="1"/>
</dbReference>
<feature type="region of interest" description="Disordered" evidence="2">
    <location>
        <begin position="82"/>
        <end position="103"/>
    </location>
</feature>
<dbReference type="Pfam" id="PF02926">
    <property type="entry name" value="THUMP"/>
    <property type="match status" value="1"/>
</dbReference>
<dbReference type="InterPro" id="IPR004114">
    <property type="entry name" value="THUMP_dom"/>
</dbReference>
<reference evidence="4" key="1">
    <citation type="submission" date="2023-08" db="EMBL/GenBank/DDBJ databases">
        <title>Black Yeasts Isolated from many extreme environments.</title>
        <authorList>
            <person name="Coleine C."/>
            <person name="Stajich J.E."/>
            <person name="Selbmann L."/>
        </authorList>
    </citation>
    <scope>NUCLEOTIDE SEQUENCE</scope>
    <source>
        <strain evidence="4">CCFEE 5401</strain>
    </source>
</reference>
<proteinExistence type="predicted"/>
<sequence length="330" mass="36994">MENLKRKADDDRNNTDKRMRTKKQWQVPRKGDRSAYTSRTINPGDSGIWATCNKGREGKCVNELRELFAEYAAHLYGDHLVTGEPVDGDGEAGEEEEERESADIESSIQAEVAGIRKPTSVQLCTPVRIDVQCVVFFRTVSPIEPVSFVKKICEDAIEKNALRRARIVKRLSPMTLLGRATTEGLEKVAIDVLAPHFHQIPFQSKKFAIRPTLRNHNVLSRDSIIKQVASIVGQGHQVDLKNYELLIIVEVYQNICGVSVVDNSFERLKRFNLAEIFDPTPNEADKDVKDISDKPTNSEAPANEPQQETQQSEQVVAVQDTPVPASMDLT</sequence>
<evidence type="ECO:0000256" key="2">
    <source>
        <dbReference type="SAM" id="MobiDB-lite"/>
    </source>
</evidence>
<name>A0AAN7T9W1_9PEZI</name>
<feature type="compositionally biased region" description="Basic and acidic residues" evidence="2">
    <location>
        <begin position="283"/>
        <end position="293"/>
    </location>
</feature>
<dbReference type="SUPFAM" id="SSF143437">
    <property type="entry name" value="THUMP domain-like"/>
    <property type="match status" value="1"/>
</dbReference>
<dbReference type="FunFam" id="3.30.2300.10:FF:000001">
    <property type="entry name" value="THUMP domain-containing protein 1"/>
    <property type="match status" value="1"/>
</dbReference>
<feature type="compositionally biased region" description="Basic and acidic residues" evidence="2">
    <location>
        <begin position="1"/>
        <end position="18"/>
    </location>
</feature>
<feature type="compositionally biased region" description="Polar residues" evidence="2">
    <location>
        <begin position="294"/>
        <end position="314"/>
    </location>
</feature>
<feature type="compositionally biased region" description="Acidic residues" evidence="2">
    <location>
        <begin position="86"/>
        <end position="100"/>
    </location>
</feature>
<feature type="region of interest" description="Disordered" evidence="2">
    <location>
        <begin position="282"/>
        <end position="330"/>
    </location>
</feature>
<dbReference type="InterPro" id="IPR040183">
    <property type="entry name" value="THUMPD1-like"/>
</dbReference>
<organism evidence="4 5">
    <name type="scientific">Meristemomyces frigidus</name>
    <dbReference type="NCBI Taxonomy" id="1508187"/>
    <lineage>
        <taxon>Eukaryota</taxon>
        <taxon>Fungi</taxon>
        <taxon>Dikarya</taxon>
        <taxon>Ascomycota</taxon>
        <taxon>Pezizomycotina</taxon>
        <taxon>Dothideomycetes</taxon>
        <taxon>Dothideomycetidae</taxon>
        <taxon>Mycosphaerellales</taxon>
        <taxon>Teratosphaeriaceae</taxon>
        <taxon>Meristemomyces</taxon>
    </lineage>
</organism>
<evidence type="ECO:0000259" key="3">
    <source>
        <dbReference type="PROSITE" id="PS51165"/>
    </source>
</evidence>
<feature type="region of interest" description="Disordered" evidence="2">
    <location>
        <begin position="1"/>
        <end position="40"/>
    </location>
</feature>
<dbReference type="PANTHER" id="PTHR13452">
    <property type="entry name" value="THUMP DOMAIN CONTAINING PROTEIN 1-RELATED"/>
    <property type="match status" value="1"/>
</dbReference>
<gene>
    <name evidence="4" type="ORF">LTR62_008116</name>
</gene>
<dbReference type="GO" id="GO:0003723">
    <property type="term" value="F:RNA binding"/>
    <property type="evidence" value="ECO:0007669"/>
    <property type="project" value="UniProtKB-UniRule"/>
</dbReference>
<dbReference type="PROSITE" id="PS51165">
    <property type="entry name" value="THUMP"/>
    <property type="match status" value="1"/>
</dbReference>
<evidence type="ECO:0000313" key="5">
    <source>
        <dbReference type="Proteomes" id="UP001310890"/>
    </source>
</evidence>